<dbReference type="AlphaFoldDB" id="A4A0H9"/>
<protein>
    <submittedName>
        <fullName evidence="1">Uncharacterized protein</fullName>
    </submittedName>
</protein>
<reference evidence="1 2" key="1">
    <citation type="submission" date="2006-02" db="EMBL/GenBank/DDBJ databases">
        <authorList>
            <person name="Amann R."/>
            <person name="Ferriera S."/>
            <person name="Johnson J."/>
            <person name="Kravitz S."/>
            <person name="Halpern A."/>
            <person name="Remington K."/>
            <person name="Beeson K."/>
            <person name="Tran B."/>
            <person name="Rogers Y.-H."/>
            <person name="Friedman R."/>
            <person name="Venter J.C."/>
        </authorList>
    </citation>
    <scope>NUCLEOTIDE SEQUENCE [LARGE SCALE GENOMIC DNA]</scope>
    <source>
        <strain evidence="1 2">DSM 3645</strain>
    </source>
</reference>
<accession>A4A0H9</accession>
<name>A4A0H9_9BACT</name>
<gene>
    <name evidence="1" type="ORF">DSM3645_25557</name>
</gene>
<organism evidence="1 2">
    <name type="scientific">Blastopirellula marina DSM 3645</name>
    <dbReference type="NCBI Taxonomy" id="314230"/>
    <lineage>
        <taxon>Bacteria</taxon>
        <taxon>Pseudomonadati</taxon>
        <taxon>Planctomycetota</taxon>
        <taxon>Planctomycetia</taxon>
        <taxon>Pirellulales</taxon>
        <taxon>Pirellulaceae</taxon>
        <taxon>Blastopirellula</taxon>
    </lineage>
</organism>
<dbReference type="STRING" id="314230.DSM3645_25557"/>
<dbReference type="HOGENOM" id="CLU_2970212_0_0_0"/>
<comment type="caution">
    <text evidence="1">The sequence shown here is derived from an EMBL/GenBank/DDBJ whole genome shotgun (WGS) entry which is preliminary data.</text>
</comment>
<evidence type="ECO:0000313" key="1">
    <source>
        <dbReference type="EMBL" id="EAQ77799.1"/>
    </source>
</evidence>
<dbReference type="Proteomes" id="UP000004358">
    <property type="component" value="Unassembled WGS sequence"/>
</dbReference>
<dbReference type="EMBL" id="AANZ01000028">
    <property type="protein sequence ID" value="EAQ77799.1"/>
    <property type="molecule type" value="Genomic_DNA"/>
</dbReference>
<evidence type="ECO:0000313" key="2">
    <source>
        <dbReference type="Proteomes" id="UP000004358"/>
    </source>
</evidence>
<sequence>MGEARAVRVGLRKALQLPSDWGAVVNLVIVKKGGICYLSRWKVFPLLDFSLDEEAAKG</sequence>
<proteinExistence type="predicted"/>